<protein>
    <submittedName>
        <fullName evidence="9">Rap1-interacting factor 1 N terminal-domain-containing protein</fullName>
    </submittedName>
</protein>
<organism evidence="9 10">
    <name type="scientific">Dichotomopilus funicola</name>
    <dbReference type="NCBI Taxonomy" id="1934379"/>
    <lineage>
        <taxon>Eukaryota</taxon>
        <taxon>Fungi</taxon>
        <taxon>Dikarya</taxon>
        <taxon>Ascomycota</taxon>
        <taxon>Pezizomycotina</taxon>
        <taxon>Sordariomycetes</taxon>
        <taxon>Sordariomycetidae</taxon>
        <taxon>Sordariales</taxon>
        <taxon>Chaetomiaceae</taxon>
        <taxon>Dichotomopilus</taxon>
    </lineage>
</organism>
<dbReference type="EMBL" id="MU853555">
    <property type="protein sequence ID" value="KAK4147842.1"/>
    <property type="molecule type" value="Genomic_DNA"/>
</dbReference>
<feature type="compositionally biased region" description="Acidic residues" evidence="7">
    <location>
        <begin position="1658"/>
        <end position="1667"/>
    </location>
</feature>
<dbReference type="PANTHER" id="PTHR22928">
    <property type="entry name" value="TELOMERE-ASSOCIATED PROTEIN RIF1"/>
    <property type="match status" value="1"/>
</dbReference>
<dbReference type="PANTHER" id="PTHR22928:SF3">
    <property type="entry name" value="TELOMERE-ASSOCIATED PROTEIN RIF1"/>
    <property type="match status" value="1"/>
</dbReference>
<dbReference type="GO" id="GO:0005634">
    <property type="term" value="C:nucleus"/>
    <property type="evidence" value="ECO:0007669"/>
    <property type="project" value="UniProtKB-SubCell"/>
</dbReference>
<feature type="region of interest" description="Disordered" evidence="7">
    <location>
        <begin position="1361"/>
        <end position="1448"/>
    </location>
</feature>
<evidence type="ECO:0000259" key="8">
    <source>
        <dbReference type="PROSITE" id="PS50835"/>
    </source>
</evidence>
<comment type="subcellular location">
    <subcellularLocation>
        <location evidence="2">Chromosome</location>
        <location evidence="2">Telomere</location>
    </subcellularLocation>
    <subcellularLocation>
        <location evidence="1">Nucleus</location>
    </subcellularLocation>
</comment>
<feature type="domain" description="Ig-like" evidence="8">
    <location>
        <begin position="520"/>
        <end position="631"/>
    </location>
</feature>
<feature type="compositionally biased region" description="Polar residues" evidence="7">
    <location>
        <begin position="1285"/>
        <end position="1295"/>
    </location>
</feature>
<feature type="compositionally biased region" description="Polar residues" evidence="7">
    <location>
        <begin position="1562"/>
        <end position="1574"/>
    </location>
</feature>
<dbReference type="Proteomes" id="UP001302676">
    <property type="component" value="Unassembled WGS sequence"/>
</dbReference>
<keyword evidence="4" id="KW-0779">Telomere</keyword>
<evidence type="ECO:0000313" key="9">
    <source>
        <dbReference type="EMBL" id="KAK4147842.1"/>
    </source>
</evidence>
<feature type="compositionally biased region" description="Basic and acidic residues" evidence="7">
    <location>
        <begin position="1384"/>
        <end position="1395"/>
    </location>
</feature>
<dbReference type="GO" id="GO:0000723">
    <property type="term" value="P:telomere maintenance"/>
    <property type="evidence" value="ECO:0007669"/>
    <property type="project" value="TreeGrafter"/>
</dbReference>
<feature type="region of interest" description="Disordered" evidence="7">
    <location>
        <begin position="1162"/>
        <end position="1345"/>
    </location>
</feature>
<dbReference type="RefSeq" id="XP_062641213.1">
    <property type="nucleotide sequence ID" value="XM_062779130.1"/>
</dbReference>
<dbReference type="InterPro" id="IPR022031">
    <property type="entry name" value="Rif1_N"/>
</dbReference>
<evidence type="ECO:0000256" key="6">
    <source>
        <dbReference type="ARBA" id="ARBA00023306"/>
    </source>
</evidence>
<reference evidence="9" key="1">
    <citation type="journal article" date="2023" name="Mol. Phylogenet. Evol.">
        <title>Genome-scale phylogeny and comparative genomics of the fungal order Sordariales.</title>
        <authorList>
            <person name="Hensen N."/>
            <person name="Bonometti L."/>
            <person name="Westerberg I."/>
            <person name="Brannstrom I.O."/>
            <person name="Guillou S."/>
            <person name="Cros-Aarteil S."/>
            <person name="Calhoun S."/>
            <person name="Haridas S."/>
            <person name="Kuo A."/>
            <person name="Mondo S."/>
            <person name="Pangilinan J."/>
            <person name="Riley R."/>
            <person name="LaButti K."/>
            <person name="Andreopoulos B."/>
            <person name="Lipzen A."/>
            <person name="Chen C."/>
            <person name="Yan M."/>
            <person name="Daum C."/>
            <person name="Ng V."/>
            <person name="Clum A."/>
            <person name="Steindorff A."/>
            <person name="Ohm R.A."/>
            <person name="Martin F."/>
            <person name="Silar P."/>
            <person name="Natvig D.O."/>
            <person name="Lalanne C."/>
            <person name="Gautier V."/>
            <person name="Ament-Velasquez S.L."/>
            <person name="Kruys A."/>
            <person name="Hutchinson M.I."/>
            <person name="Powell A.J."/>
            <person name="Barry K."/>
            <person name="Miller A.N."/>
            <person name="Grigoriev I.V."/>
            <person name="Debuchy R."/>
            <person name="Gladieux P."/>
            <person name="Hiltunen Thoren M."/>
            <person name="Johannesson H."/>
        </authorList>
    </citation>
    <scope>NUCLEOTIDE SEQUENCE</scope>
    <source>
        <strain evidence="9">CBS 141.50</strain>
    </source>
</reference>
<keyword evidence="3" id="KW-0158">Chromosome</keyword>
<feature type="region of interest" description="Disordered" evidence="7">
    <location>
        <begin position="1462"/>
        <end position="1719"/>
    </location>
</feature>
<name>A0AAN6VAI3_9PEZI</name>
<comment type="caution">
    <text evidence="9">The sequence shown here is derived from an EMBL/GenBank/DDBJ whole genome shotgun (WGS) entry which is preliminary data.</text>
</comment>
<feature type="region of interest" description="Disordered" evidence="7">
    <location>
        <begin position="1095"/>
        <end position="1149"/>
    </location>
</feature>
<evidence type="ECO:0000256" key="7">
    <source>
        <dbReference type="SAM" id="MobiDB-lite"/>
    </source>
</evidence>
<gene>
    <name evidence="9" type="ORF">C8A04DRAFT_24398</name>
</gene>
<evidence type="ECO:0000256" key="5">
    <source>
        <dbReference type="ARBA" id="ARBA00023242"/>
    </source>
</evidence>
<evidence type="ECO:0000256" key="1">
    <source>
        <dbReference type="ARBA" id="ARBA00004123"/>
    </source>
</evidence>
<feature type="compositionally biased region" description="Basic and acidic residues" evidence="7">
    <location>
        <begin position="1215"/>
        <end position="1231"/>
    </location>
</feature>
<dbReference type="GeneID" id="87815743"/>
<feature type="compositionally biased region" description="Low complexity" evidence="7">
    <location>
        <begin position="1416"/>
        <end position="1425"/>
    </location>
</feature>
<feature type="compositionally biased region" description="Polar residues" evidence="7">
    <location>
        <begin position="1463"/>
        <end position="1480"/>
    </location>
</feature>
<feature type="region of interest" description="Disordered" evidence="7">
    <location>
        <begin position="1"/>
        <end position="36"/>
    </location>
</feature>
<feature type="compositionally biased region" description="Polar residues" evidence="7">
    <location>
        <begin position="1435"/>
        <end position="1445"/>
    </location>
</feature>
<dbReference type="SUPFAM" id="SSF48371">
    <property type="entry name" value="ARM repeat"/>
    <property type="match status" value="1"/>
</dbReference>
<dbReference type="Pfam" id="PF12231">
    <property type="entry name" value="Rif1_N"/>
    <property type="match status" value="1"/>
</dbReference>
<evidence type="ECO:0000313" key="10">
    <source>
        <dbReference type="Proteomes" id="UP001302676"/>
    </source>
</evidence>
<dbReference type="GO" id="GO:0140445">
    <property type="term" value="C:chromosome, telomeric repeat region"/>
    <property type="evidence" value="ECO:0007669"/>
    <property type="project" value="TreeGrafter"/>
</dbReference>
<feature type="compositionally biased region" description="Basic residues" evidence="7">
    <location>
        <begin position="1533"/>
        <end position="1546"/>
    </location>
</feature>
<feature type="compositionally biased region" description="Low complexity" evidence="7">
    <location>
        <begin position="1512"/>
        <end position="1521"/>
    </location>
</feature>
<feature type="compositionally biased region" description="Basic and acidic residues" evidence="7">
    <location>
        <begin position="1591"/>
        <end position="1603"/>
    </location>
</feature>
<keyword evidence="10" id="KW-1185">Reference proteome</keyword>
<keyword evidence="5" id="KW-0539">Nucleus</keyword>
<reference evidence="9" key="2">
    <citation type="submission" date="2023-05" db="EMBL/GenBank/DDBJ databases">
        <authorList>
            <consortium name="Lawrence Berkeley National Laboratory"/>
            <person name="Steindorff A."/>
            <person name="Hensen N."/>
            <person name="Bonometti L."/>
            <person name="Westerberg I."/>
            <person name="Brannstrom I.O."/>
            <person name="Guillou S."/>
            <person name="Cros-Aarteil S."/>
            <person name="Calhoun S."/>
            <person name="Haridas S."/>
            <person name="Kuo A."/>
            <person name="Mondo S."/>
            <person name="Pangilinan J."/>
            <person name="Riley R."/>
            <person name="Labutti K."/>
            <person name="Andreopoulos B."/>
            <person name="Lipzen A."/>
            <person name="Chen C."/>
            <person name="Yanf M."/>
            <person name="Daum C."/>
            <person name="Ng V."/>
            <person name="Clum A."/>
            <person name="Ohm R."/>
            <person name="Martin F."/>
            <person name="Silar P."/>
            <person name="Natvig D."/>
            <person name="Lalanne C."/>
            <person name="Gautier V."/>
            <person name="Ament-Velasquez S.L."/>
            <person name="Kruys A."/>
            <person name="Hutchinson M.I."/>
            <person name="Powell A.J."/>
            <person name="Barry K."/>
            <person name="Miller A.N."/>
            <person name="Grigoriev I.V."/>
            <person name="Debuchy R."/>
            <person name="Gladieux P."/>
            <person name="Thoren M.H."/>
            <person name="Johannesson H."/>
        </authorList>
    </citation>
    <scope>NUCLEOTIDE SEQUENCE</scope>
    <source>
        <strain evidence="9">CBS 141.50</strain>
    </source>
</reference>
<proteinExistence type="predicted"/>
<feature type="compositionally biased region" description="Polar residues" evidence="7">
    <location>
        <begin position="1604"/>
        <end position="1617"/>
    </location>
</feature>
<feature type="compositionally biased region" description="Basic and acidic residues" evidence="7">
    <location>
        <begin position="1691"/>
        <end position="1700"/>
    </location>
</feature>
<evidence type="ECO:0000256" key="3">
    <source>
        <dbReference type="ARBA" id="ARBA00022454"/>
    </source>
</evidence>
<evidence type="ECO:0000256" key="2">
    <source>
        <dbReference type="ARBA" id="ARBA00004574"/>
    </source>
</evidence>
<accession>A0AAN6VAI3</accession>
<feature type="compositionally biased region" description="Basic and acidic residues" evidence="7">
    <location>
        <begin position="1176"/>
        <end position="1187"/>
    </location>
</feature>
<evidence type="ECO:0000256" key="4">
    <source>
        <dbReference type="ARBA" id="ARBA00022895"/>
    </source>
</evidence>
<sequence length="1769" mass="194536">MSSPAAVSTFLSSLPPRPPTPPREAHHEAAASTRPQLGFIDTRVSVHTPPGFQSPDSFITTASTSRRLQKKVGFSARAEYRDAPVYPDGEAVKQHPTPVSLPRSASKPVKSILKVTTNTLNILDPTAGSGTNSPNPQINLIAMLDSTLQQLAGGDRGSKLDAYLMLTRAWKASNNLPDRVALQEKMSLFTQFMQRDISTRNMEGNPDVVLVNHALNLLNTFLHFPAISSTIPHDFGVFIIDHCIRSFEDSSTPKDTARRLMQVISLQKFPPKVMTADRVGRLVSSLHNIEEHLKGKSIVLSRVLIYRKLIQQSRQLMVIHSDWLLDMFTDMLSNLKDIRLAAISLGLEAAFSIGHEKQLSRKAMEIFNLADTDRRYVQYYEERLRVMAKDRHESALVPEIWSVVILLLRVRLDKWEYAQPWLHIIQGCFNSPDFPTKIAANRAWSRLVYMMHLEERWSAKSLRTLATPLISQLKRRSPGKSSDDLRQAVLGAICNLFYYTFKPNTNAMLLDIYWDNSVQPAVAKLLDAAAGPVEDTVHQASAILGGLFDCTTPRRWKVDRVAELPFVSPGELPSLDSKWIRRNTNRVFGVVEPILEQDFLSLAKADSATCRLWTCLVSTVAAAAAKEIIVSEDTASFVAGSLGALQRVWDRGLSGRDETEGNIAAFLSSAMVYLEVLVRSLALPFTEKTGKQPSTPIKGPLYKLFSVLSTPPPGIPDDDKYAQLLRSVFSPFFASKGGKAGMDLAQDLMSTIPIDAPRPYGAWLLVAENISNWLAPDQNSHQSTGSGGETPVGHDYRDVVKLLERGIRSTPNLPASHWDALFHTAFERVREETGDAGAAIVLIEPLAKVVAEHCSTQGLIDGSFSGIKSMTELISVATQPRDRQAVDAARKRLWGTVLAGSRSSSFDTFDNLYRGLSEVLQSAYSNLSTVDSDSLVRLFGELGGFFDRCNRELFVRALVSVQGGFLLWVEDTQRRLGGQGDLVFPAVKTLWDKLAHLIKGIDHPEQQLQSLEDFLCASFASCHRSIVNSTIVLWNGMIENVEHVEYPEGLKAALVRMHPQADIAMPGLETPSVEENANQKTSFIDSFEDFSFPSLHSTRSSSRRSTPRPNEPQPKSPISTSLPQRSLDGSARGKLAVSTRDITTPRLRHDDSQVQFAAIMPAPASGSPFESQVLTERQKEIRERQRENAALFSDNRSSPDAALDDSEQQPLPVAPRERQAATPEPEMRFDDYVSSTPTPRRGQLFVMPEHDPTDPPSSPPEMRGNPLAAEIRSRSASHSLLEDWQFSSSPVSGSPNPHRHGVIPDPSSQRGYVSVVSLPEVLSSPAKAEDKTEPPPSTADDIIEDSMVFEAAEVVSNAKALVTPVEGSQGPFTPRRSSRLSQARARETPTPKSDGEEFVDAPTSPLPPTPGRLARQAQAQEQEQAPKLPGDDQAHNIQGTGTSFGVSDLDEASLVRLVVELDANTTDRSGYQRPSPSVSPESKKQPSPVIDCIVVSGSPEPEVALPARITRSTSTTSTTSSAGDSQDLVSPQRKTRSGRPKRKRAFSKAQDVSPKRRRHSSSGKTDAVLSSQTAVEVEGSAEVPLITVEGIPKKDENEVEERVPSSSAEPTGSEHSSQGGGPEESMTLQTGEAMDLEGDDQDVQSQIALEFSQHREEDDTPESEDASESPISFEEPENIHAESPVAQEQEMGDKIVEKVVNDGAANAAPTVGEQTTPETNQAMKIMDLFRGGLDELRSARLSREEVYRIEDMFMDMKRELYEAERRGRA</sequence>
<dbReference type="InterPro" id="IPR007110">
    <property type="entry name" value="Ig-like_dom"/>
</dbReference>
<feature type="compositionally biased region" description="Low complexity" evidence="7">
    <location>
        <begin position="1313"/>
        <end position="1325"/>
    </location>
</feature>
<dbReference type="PROSITE" id="PS50835">
    <property type="entry name" value="IG_LIKE"/>
    <property type="match status" value="1"/>
</dbReference>
<dbReference type="InterPro" id="IPR016024">
    <property type="entry name" value="ARM-type_fold"/>
</dbReference>
<keyword evidence="6" id="KW-0131">Cell cycle</keyword>